<evidence type="ECO:0000256" key="3">
    <source>
        <dbReference type="ARBA" id="ARBA00022692"/>
    </source>
</evidence>
<dbReference type="GO" id="GO:0005537">
    <property type="term" value="F:D-mannose binding"/>
    <property type="evidence" value="ECO:0007669"/>
    <property type="project" value="InterPro"/>
</dbReference>
<feature type="domain" description="MRH" evidence="10">
    <location>
        <begin position="21"/>
        <end position="173"/>
    </location>
</feature>
<feature type="transmembrane region" description="Helical" evidence="8">
    <location>
        <begin position="1194"/>
        <end position="1215"/>
    </location>
</feature>
<feature type="domain" description="MRH" evidence="10">
    <location>
        <begin position="311"/>
        <end position="456"/>
    </location>
</feature>
<evidence type="ECO:0000256" key="7">
    <source>
        <dbReference type="ARBA" id="ARBA00023157"/>
    </source>
</evidence>
<dbReference type="Gene3D" id="2.70.130.10">
    <property type="entry name" value="Mannose-6-phosphate receptor binding domain"/>
    <property type="match status" value="8"/>
</dbReference>
<keyword evidence="6 8" id="KW-0472">Membrane</keyword>
<feature type="chain" id="PRO_5035738237" description="MRH domain-containing protein" evidence="9">
    <location>
        <begin position="22"/>
        <end position="1303"/>
    </location>
</feature>
<keyword evidence="3 8" id="KW-0812">Transmembrane</keyword>
<dbReference type="GO" id="GO:0010008">
    <property type="term" value="C:endosome membrane"/>
    <property type="evidence" value="ECO:0007669"/>
    <property type="project" value="UniProtKB-SubCell"/>
</dbReference>
<evidence type="ECO:0000256" key="6">
    <source>
        <dbReference type="ARBA" id="ARBA00023136"/>
    </source>
</evidence>
<feature type="domain" description="MRH" evidence="10">
    <location>
        <begin position="605"/>
        <end position="746"/>
    </location>
</feature>
<evidence type="ECO:0000313" key="12">
    <source>
        <dbReference type="Proteomes" id="UP000494165"/>
    </source>
</evidence>
<keyword evidence="4 9" id="KW-0732">Signal</keyword>
<reference evidence="11 12" key="1">
    <citation type="submission" date="2020-04" db="EMBL/GenBank/DDBJ databases">
        <authorList>
            <person name="Alioto T."/>
            <person name="Alioto T."/>
            <person name="Gomez Garrido J."/>
        </authorList>
    </citation>
    <scope>NUCLEOTIDE SEQUENCE [LARGE SCALE GENOMIC DNA]</scope>
</reference>
<accession>A0A8S1D6C6</accession>
<dbReference type="InterPro" id="IPR000479">
    <property type="entry name" value="CIMR_rpt"/>
</dbReference>
<dbReference type="OrthoDB" id="4504960at2759"/>
<evidence type="ECO:0000256" key="8">
    <source>
        <dbReference type="SAM" id="Phobius"/>
    </source>
</evidence>
<evidence type="ECO:0000313" key="11">
    <source>
        <dbReference type="EMBL" id="CAB3375400.1"/>
    </source>
</evidence>
<sequence>MLARFVLLAAGVACAATAVSSHCLYTITGDNGDPQTYDFSSLATIDPWTVPIVSDSTQKSGTLFLSVCGPLKGLTKAQCPDEDASGCLARKDGDQWRTLVPSAAAATANTTLVLRDGTPVLIMPGHTPCEPGRNYTIILELLCNQDKVLAPFFLGLTGCEIALGWITAAACPTTKTGRACSLAASGGYWFDLYPLANDTAYRVAGTDGRQFYLNLCAPVAGRFCPGQKAAACEVKAKTSLARFDDSVTLRHAPNGYLVSTQRSDNGSVTLEIRYYCDQLAPLRTQPKFIKQDNGITYFAVHSPYACPPVPVDCVAYTRQGVKIDLSPLRKTNSYWTVRDPRSNYTHQLYYINVCAPLPRSLPSPCHAGNVGACISNSNRSDLAQPLGAVEHPPRVTKDGDLILTYRDGSLCPDPKNRRKIHINFKCHDVERGPEFLVASDDCVYSFMWLTPAACEPKPDQGDNCRVLDSRMLYSFDLRSIYNKMNDYEVQMESYSYRVNLCGPLHKPCNNVKNVNVCLVLKNGTEIAIGMRNDRLEYSDGRLSLRLTGQECLPGVKSSVTAILACEHIDPDGGVTQPHVFASGAGDCNYYLVWNHPRACPPYKEVPCTVQSEDGALYDLSPLSRRSINHMARTRLGNPSGVLLNVCRSVVFNRDANCESTSGACLREGDKFINLGNVQTGPTLDRNVLKLHYKEGALCHAPQGPVHVTTTITFLCDEGAIESQPEYLGEFQCDHALFWRTSAACPQRPVSGHNCSVLNPSSKFRFDLSPLAGQDHETTDDFDNKFVLAVCSDLSSTNKCSNITSAACLTTKTEELSLGRSSSELRFLHGGTLELRYKGGDACGVGRTRETIIEFFCGAEGSLEGPRFVETLQGCITIIHWHTRLACEQPVACSNSLLGLQTDLSPLIRVTQNYRAELPDGRIYFLNVCRPLVPQSKLNCGAGAAACVARKLAGGKMVEELSLGYASTSPTMTADGALLIYSGGSACPRRPSVNASTRIDFICDPYGVNSGPIFDKESPECQYSFIWHTSLVCGPEEEEVNGCKVYVSQLKRFLSLDSLGGQVEVGKYTIDLCGRGRDCSGNAVCQRSAEGTWASYGILQKAVLYGDYLKLYFGGGATCMTNKTYGAEVWLGCDSKSNGTGAPRLLMERPCYAIFEWKSDALCLQRNASPTLPTSQPDIPVEPALQDAMPASHSFAVASLVLCSIFTVAAVIVIFVRRRYPLLCLSWRFPWPSSASHTQVHYSRVSISTIKRRSKPIWCGKIIIAVCFEIINVEYCPEIVSNGDCKIANFVPLVIFFIIKTLLI</sequence>
<dbReference type="PROSITE" id="PS51914">
    <property type="entry name" value="MRH"/>
    <property type="match status" value="8"/>
</dbReference>
<feature type="signal peptide" evidence="9">
    <location>
        <begin position="1"/>
        <end position="21"/>
    </location>
</feature>
<dbReference type="SMART" id="SM01404">
    <property type="entry name" value="CIMR"/>
    <property type="match status" value="7"/>
</dbReference>
<gene>
    <name evidence="11" type="ORF">CLODIP_2_CD08666</name>
</gene>
<name>A0A8S1D6C6_9INSE</name>
<evidence type="ECO:0000256" key="5">
    <source>
        <dbReference type="ARBA" id="ARBA00022989"/>
    </source>
</evidence>
<evidence type="ECO:0000259" key="10">
    <source>
        <dbReference type="PROSITE" id="PS51914"/>
    </source>
</evidence>
<feature type="domain" description="MRH" evidence="10">
    <location>
        <begin position="890"/>
        <end position="1034"/>
    </location>
</feature>
<proteinExistence type="predicted"/>
<evidence type="ECO:0000256" key="2">
    <source>
        <dbReference type="ARBA" id="ARBA00022448"/>
    </source>
</evidence>
<dbReference type="Proteomes" id="UP000494165">
    <property type="component" value="Unassembled WGS sequence"/>
</dbReference>
<comment type="subcellular location">
    <subcellularLocation>
        <location evidence="1">Endomembrane system</location>
    </subcellularLocation>
</comment>
<dbReference type="PANTHER" id="PTHR15071:SF0">
    <property type="entry name" value="MANNOSE 6-PHOSPHATE RECEPTOR-LIKE PROTEIN 1"/>
    <property type="match status" value="1"/>
</dbReference>
<evidence type="ECO:0000256" key="1">
    <source>
        <dbReference type="ARBA" id="ARBA00004308"/>
    </source>
</evidence>
<evidence type="ECO:0000256" key="4">
    <source>
        <dbReference type="ARBA" id="ARBA00022729"/>
    </source>
</evidence>
<organism evidence="11 12">
    <name type="scientific">Cloeon dipterum</name>
    <dbReference type="NCBI Taxonomy" id="197152"/>
    <lineage>
        <taxon>Eukaryota</taxon>
        <taxon>Metazoa</taxon>
        <taxon>Ecdysozoa</taxon>
        <taxon>Arthropoda</taxon>
        <taxon>Hexapoda</taxon>
        <taxon>Insecta</taxon>
        <taxon>Pterygota</taxon>
        <taxon>Palaeoptera</taxon>
        <taxon>Ephemeroptera</taxon>
        <taxon>Pisciforma</taxon>
        <taxon>Baetidae</taxon>
        <taxon>Cloeon</taxon>
    </lineage>
</organism>
<protein>
    <recommendedName>
        <fullName evidence="10">MRH domain-containing protein</fullName>
    </recommendedName>
</protein>
<dbReference type="GO" id="GO:0007041">
    <property type="term" value="P:lysosomal transport"/>
    <property type="evidence" value="ECO:0007669"/>
    <property type="project" value="InterPro"/>
</dbReference>
<keyword evidence="2" id="KW-0813">Transport</keyword>
<dbReference type="EMBL" id="CADEPI010000111">
    <property type="protein sequence ID" value="CAB3375400.1"/>
    <property type="molecule type" value="Genomic_DNA"/>
</dbReference>
<dbReference type="InterPro" id="IPR009011">
    <property type="entry name" value="Man6P_isomerase_rcpt-bd_dom_sf"/>
</dbReference>
<feature type="domain" description="MRH" evidence="10">
    <location>
        <begin position="752"/>
        <end position="888"/>
    </location>
</feature>
<dbReference type="InterPro" id="IPR044865">
    <property type="entry name" value="MRH_dom"/>
</dbReference>
<dbReference type="Pfam" id="PF00878">
    <property type="entry name" value="CIMR"/>
    <property type="match status" value="7"/>
</dbReference>
<keyword evidence="7" id="KW-1015">Disulfide bond</keyword>
<feature type="domain" description="MRH" evidence="10">
    <location>
        <begin position="178"/>
        <end position="308"/>
    </location>
</feature>
<evidence type="ECO:0000256" key="9">
    <source>
        <dbReference type="SAM" id="SignalP"/>
    </source>
</evidence>
<feature type="domain" description="MRH" evidence="10">
    <location>
        <begin position="462"/>
        <end position="601"/>
    </location>
</feature>
<keyword evidence="12" id="KW-1185">Reference proteome</keyword>
<keyword evidence="5 8" id="KW-1133">Transmembrane helix</keyword>
<dbReference type="SUPFAM" id="SSF50911">
    <property type="entry name" value="Mannose 6-phosphate receptor domain"/>
    <property type="match status" value="8"/>
</dbReference>
<dbReference type="GO" id="GO:0000139">
    <property type="term" value="C:Golgi membrane"/>
    <property type="evidence" value="ECO:0007669"/>
    <property type="project" value="UniProtKB-SubCell"/>
</dbReference>
<feature type="domain" description="MRH" evidence="10">
    <location>
        <begin position="1040"/>
        <end position="1164"/>
    </location>
</feature>
<comment type="caution">
    <text evidence="11">The sequence shown here is derived from an EMBL/GenBank/DDBJ whole genome shotgun (WGS) entry which is preliminary data.</text>
</comment>
<dbReference type="GO" id="GO:0038023">
    <property type="term" value="F:signaling receptor activity"/>
    <property type="evidence" value="ECO:0007669"/>
    <property type="project" value="InterPro"/>
</dbReference>
<dbReference type="PANTHER" id="PTHR15071">
    <property type="entry name" value="MANNOSE-6-PHOSPHATE RECEPTOR FAMILY MEMBER"/>
    <property type="match status" value="1"/>
</dbReference>